<organism evidence="6 7">
    <name type="scientific">Isoptericola halotolerans</name>
    <dbReference type="NCBI Taxonomy" id="300560"/>
    <lineage>
        <taxon>Bacteria</taxon>
        <taxon>Bacillati</taxon>
        <taxon>Actinomycetota</taxon>
        <taxon>Actinomycetes</taxon>
        <taxon>Micrococcales</taxon>
        <taxon>Promicromonosporaceae</taxon>
        <taxon>Isoptericola</taxon>
    </lineage>
</organism>
<dbReference type="InterPro" id="IPR009057">
    <property type="entry name" value="Homeodomain-like_sf"/>
</dbReference>
<reference evidence="6 7" key="1">
    <citation type="submission" date="2020-05" db="EMBL/GenBank/DDBJ databases">
        <title>Genomic Encyclopedia of Type Strains, Phase III (KMG-III): the genomes of soil and plant-associated and newly described type strains.</title>
        <authorList>
            <person name="Whitman W."/>
        </authorList>
    </citation>
    <scope>NUCLEOTIDE SEQUENCE [LARGE SCALE GENOMIC DNA]</scope>
    <source>
        <strain evidence="6 7">KCTC 19046</strain>
    </source>
</reference>
<dbReference type="Pfam" id="PF00440">
    <property type="entry name" value="TetR_N"/>
    <property type="match status" value="1"/>
</dbReference>
<dbReference type="SUPFAM" id="SSF46689">
    <property type="entry name" value="Homeodomain-like"/>
    <property type="match status" value="1"/>
</dbReference>
<evidence type="ECO:0000256" key="4">
    <source>
        <dbReference type="PROSITE-ProRule" id="PRU00335"/>
    </source>
</evidence>
<dbReference type="PANTHER" id="PTHR30055">
    <property type="entry name" value="HTH-TYPE TRANSCRIPTIONAL REGULATOR RUTR"/>
    <property type="match status" value="1"/>
</dbReference>
<keyword evidence="1" id="KW-0805">Transcription regulation</keyword>
<dbReference type="RefSeq" id="WP_171784635.1">
    <property type="nucleotide sequence ID" value="NZ_BAAAML010000003.1"/>
</dbReference>
<sequence>MVVTQEPAHRGARARTRAAIVDAAFAQLALDPSATLGTIADAAGVGRTTLHRYFPERSDLLDALLEHAGHRLEEATRCARPEDGTARSAVVRLSQEYLELGDLLTVIFSGTIDATCIPDPDGQDPILALVRKGHADGSIDPELTDDWVLGIVWSQLYNAWEILRGRQVSRHDVVRQLVRTIDKAIAA</sequence>
<evidence type="ECO:0000256" key="3">
    <source>
        <dbReference type="ARBA" id="ARBA00023163"/>
    </source>
</evidence>
<protein>
    <submittedName>
        <fullName evidence="6">AcrR family transcriptional regulator</fullName>
    </submittedName>
</protein>
<evidence type="ECO:0000256" key="2">
    <source>
        <dbReference type="ARBA" id="ARBA00023125"/>
    </source>
</evidence>
<evidence type="ECO:0000313" key="6">
    <source>
        <dbReference type="EMBL" id="NOV98396.1"/>
    </source>
</evidence>
<evidence type="ECO:0000256" key="1">
    <source>
        <dbReference type="ARBA" id="ARBA00023015"/>
    </source>
</evidence>
<feature type="DNA-binding region" description="H-T-H motif" evidence="4">
    <location>
        <begin position="35"/>
        <end position="54"/>
    </location>
</feature>
<dbReference type="InterPro" id="IPR001647">
    <property type="entry name" value="HTH_TetR"/>
</dbReference>
<keyword evidence="7" id="KW-1185">Reference proteome</keyword>
<keyword evidence="2 4" id="KW-0238">DNA-binding</keyword>
<dbReference type="EMBL" id="JABEZU010000004">
    <property type="protein sequence ID" value="NOV98396.1"/>
    <property type="molecule type" value="Genomic_DNA"/>
</dbReference>
<dbReference type="Gene3D" id="1.10.357.10">
    <property type="entry name" value="Tetracycline Repressor, domain 2"/>
    <property type="match status" value="1"/>
</dbReference>
<keyword evidence="3" id="KW-0804">Transcription</keyword>
<dbReference type="InterPro" id="IPR050109">
    <property type="entry name" value="HTH-type_TetR-like_transc_reg"/>
</dbReference>
<comment type="caution">
    <text evidence="6">The sequence shown here is derived from an EMBL/GenBank/DDBJ whole genome shotgun (WGS) entry which is preliminary data.</text>
</comment>
<dbReference type="PROSITE" id="PS50977">
    <property type="entry name" value="HTH_TETR_2"/>
    <property type="match status" value="1"/>
</dbReference>
<proteinExistence type="predicted"/>
<evidence type="ECO:0000259" key="5">
    <source>
        <dbReference type="PROSITE" id="PS50977"/>
    </source>
</evidence>
<evidence type="ECO:0000313" key="7">
    <source>
        <dbReference type="Proteomes" id="UP000757540"/>
    </source>
</evidence>
<feature type="domain" description="HTH tetR-type" evidence="5">
    <location>
        <begin position="14"/>
        <end position="72"/>
    </location>
</feature>
<dbReference type="Proteomes" id="UP000757540">
    <property type="component" value="Unassembled WGS sequence"/>
</dbReference>
<dbReference type="PANTHER" id="PTHR30055:SF234">
    <property type="entry name" value="HTH-TYPE TRANSCRIPTIONAL REGULATOR BETI"/>
    <property type="match status" value="1"/>
</dbReference>
<name>A0ABX2A725_9MICO</name>
<accession>A0ABX2A725</accession>
<gene>
    <name evidence="6" type="ORF">HDG69_002991</name>
</gene>